<dbReference type="AlphaFoldDB" id="A0A2U1A568"/>
<comment type="caution">
    <text evidence="2">The sequence shown here is derived from an EMBL/GenBank/DDBJ whole genome shotgun (WGS) entry which is preliminary data.</text>
</comment>
<sequence length="95" mass="10567">MKITFPEGPVEYDTEELALTFVAVADSVPVDCAITAEALEDRFGARSLREPDLRQAFHRNRDAIEAAAARLIEETDGKPVMLHSGYLRMYGAGRR</sequence>
<protein>
    <submittedName>
        <fullName evidence="2">Uncharacterized protein DUF1488</fullName>
    </submittedName>
</protein>
<dbReference type="RefSeq" id="WP_110386874.1">
    <property type="nucleotide sequence ID" value="NZ_JACHVZ010000002.1"/>
</dbReference>
<dbReference type="InterPro" id="IPR009962">
    <property type="entry name" value="DUF1488"/>
</dbReference>
<gene>
    <name evidence="2" type="ORF">C7410_13457</name>
    <name evidence="1" type="ORF">FHX59_000636</name>
</gene>
<dbReference type="Proteomes" id="UP000247772">
    <property type="component" value="Unassembled WGS sequence"/>
</dbReference>
<dbReference type="OrthoDB" id="8967044at2"/>
<organism evidence="2 3">
    <name type="scientific">Paraburkholderia silvatlantica</name>
    <dbReference type="NCBI Taxonomy" id="321895"/>
    <lineage>
        <taxon>Bacteria</taxon>
        <taxon>Pseudomonadati</taxon>
        <taxon>Pseudomonadota</taxon>
        <taxon>Betaproteobacteria</taxon>
        <taxon>Burkholderiales</taxon>
        <taxon>Burkholderiaceae</taxon>
        <taxon>Paraburkholderia</taxon>
    </lineage>
</organism>
<dbReference type="EMBL" id="JACHVZ010000002">
    <property type="protein sequence ID" value="MBB2926229.1"/>
    <property type="molecule type" value="Genomic_DNA"/>
</dbReference>
<reference evidence="2 3" key="1">
    <citation type="submission" date="2018-06" db="EMBL/GenBank/DDBJ databases">
        <title>Genomic Encyclopedia of Type Strains, Phase IV (KMG-V): Genome sequencing to study the core and pangenomes of soil and plant-associated prokaryotes.</title>
        <authorList>
            <person name="Whitman W."/>
        </authorList>
    </citation>
    <scope>NUCLEOTIDE SEQUENCE [LARGE SCALE GENOMIC DNA]</scope>
    <source>
        <strain evidence="2 3">SRCL-318</strain>
        <strain evidence="1 4">SRMrh-85</strain>
    </source>
</reference>
<accession>A0A2U1A568</accession>
<keyword evidence="4" id="KW-1185">Reference proteome</keyword>
<evidence type="ECO:0000313" key="3">
    <source>
        <dbReference type="Proteomes" id="UP000247772"/>
    </source>
</evidence>
<evidence type="ECO:0000313" key="1">
    <source>
        <dbReference type="EMBL" id="MBB2926229.1"/>
    </source>
</evidence>
<dbReference type="SUPFAM" id="SSF160272">
    <property type="entry name" value="Shew3726-like"/>
    <property type="match status" value="1"/>
</dbReference>
<dbReference type="InterPro" id="IPR036692">
    <property type="entry name" value="Shew3726-like_sf"/>
</dbReference>
<dbReference type="Gene3D" id="3.30.160.140">
    <property type="entry name" value="Shew3726-like"/>
    <property type="match status" value="1"/>
</dbReference>
<dbReference type="Pfam" id="PF07369">
    <property type="entry name" value="DUF1488"/>
    <property type="match status" value="1"/>
</dbReference>
<evidence type="ECO:0000313" key="2">
    <source>
        <dbReference type="EMBL" id="PYE15311.1"/>
    </source>
</evidence>
<dbReference type="Proteomes" id="UP000533533">
    <property type="component" value="Unassembled WGS sequence"/>
</dbReference>
<evidence type="ECO:0000313" key="4">
    <source>
        <dbReference type="Proteomes" id="UP000533533"/>
    </source>
</evidence>
<proteinExistence type="predicted"/>
<dbReference type="EMBL" id="QJSQ01000034">
    <property type="protein sequence ID" value="PYE15311.1"/>
    <property type="molecule type" value="Genomic_DNA"/>
</dbReference>
<name>A0A2U1A568_9BURK</name>